<keyword evidence="14" id="KW-1185">Reference proteome</keyword>
<feature type="region of interest" description="Disordered" evidence="9">
    <location>
        <begin position="89"/>
        <end position="121"/>
    </location>
</feature>
<keyword evidence="8" id="KW-0238">DNA-binding</keyword>
<dbReference type="EMBL" id="LPNL01000009">
    <property type="protein sequence ID" value="OEJ81372.1"/>
    <property type="molecule type" value="Genomic_DNA"/>
</dbReference>
<evidence type="ECO:0000256" key="2">
    <source>
        <dbReference type="ARBA" id="ARBA00022723"/>
    </source>
</evidence>
<evidence type="ECO:0000259" key="12">
    <source>
        <dbReference type="PROSITE" id="PS51321"/>
    </source>
</evidence>
<keyword evidence="13" id="KW-0648">Protein biosynthesis</keyword>
<sequence length="302" mass="34676">MAIEIGELQHIVKEIDVFSKGEDHEGVLSKLKYLEEHFDNPTKENLKKTLIGVKLNKLQKSSSNKDVSNLAKKLVQTWKEIILKNIKKQQSKPESSVEPTNSTSAEPQQQDPVETPPIKPRNVATDSIKYELFETPVIRNNVLKAFYNCLAAETSLPSNEIFNICKDLEQHIYDNSTKTTGVYDATAYTNRYRLIFSNMISKKNKDLKIKLLRKNISLDWLMECEAKDLAPEELKKQLAKIDEENLYNAQGAKIERAATDRFQCGKCKQRKASYYQMQTRSADEPLTTFVECLNCGNRWKFS</sequence>
<evidence type="ECO:0000259" key="11">
    <source>
        <dbReference type="PROSITE" id="PS51319"/>
    </source>
</evidence>
<dbReference type="Gene3D" id="1.20.930.10">
    <property type="entry name" value="Conserved domain common to transcription factors TFIIS, elongin A, CRSP70"/>
    <property type="match status" value="1"/>
</dbReference>
<dbReference type="InterPro" id="IPR001222">
    <property type="entry name" value="Znf_TFIIS"/>
</dbReference>
<dbReference type="PANTHER" id="PTHR11477">
    <property type="entry name" value="TRANSCRIPTION FACTOR S-II ZINC FINGER DOMAIN-CONTAINING PROTEIN"/>
    <property type="match status" value="1"/>
</dbReference>
<dbReference type="CDD" id="cd13749">
    <property type="entry name" value="Zn-ribbon_TFIIS"/>
    <property type="match status" value="1"/>
</dbReference>
<dbReference type="GO" id="GO:0005634">
    <property type="term" value="C:nucleus"/>
    <property type="evidence" value="ECO:0007669"/>
    <property type="project" value="UniProtKB-SubCell"/>
</dbReference>
<evidence type="ECO:0000256" key="1">
    <source>
        <dbReference type="ARBA" id="ARBA00004123"/>
    </source>
</evidence>
<dbReference type="GO" id="GO:0006368">
    <property type="term" value="P:transcription elongation by RNA polymerase II"/>
    <property type="evidence" value="ECO:0007669"/>
    <property type="project" value="InterPro"/>
</dbReference>
<dbReference type="PROSITE" id="PS51321">
    <property type="entry name" value="TFIIS_CENTRAL"/>
    <property type="match status" value="1"/>
</dbReference>
<evidence type="ECO:0000259" key="10">
    <source>
        <dbReference type="PROSITE" id="PS51133"/>
    </source>
</evidence>
<dbReference type="SMART" id="SM00440">
    <property type="entry name" value="ZnF_C2C2"/>
    <property type="match status" value="1"/>
</dbReference>
<dbReference type="Gene3D" id="1.10.472.30">
    <property type="entry name" value="Transcription elongation factor S-II, central domain"/>
    <property type="match status" value="1"/>
</dbReference>
<dbReference type="FunFam" id="2.20.25.10:FF:000001">
    <property type="entry name" value="Probable Transcription elongation factor S-II"/>
    <property type="match status" value="1"/>
</dbReference>
<keyword evidence="4 8" id="KW-0862">Zinc</keyword>
<dbReference type="SMART" id="SM00509">
    <property type="entry name" value="TFS2N"/>
    <property type="match status" value="1"/>
</dbReference>
<reference evidence="14" key="1">
    <citation type="journal article" date="2016" name="Genome Announc.">
        <title>Genome sequences of three species of Hanseniaspora isolated from spontaneous wine fermentations.</title>
        <authorList>
            <person name="Sternes P.R."/>
            <person name="Lee D."/>
            <person name="Kutyna D.R."/>
            <person name="Borneman A.R."/>
        </authorList>
    </citation>
    <scope>NUCLEOTIDE SEQUENCE [LARGE SCALE GENOMIC DNA]</scope>
    <source>
        <strain evidence="14">AWRI3578</strain>
    </source>
</reference>
<proteinExistence type="inferred from homology"/>
<dbReference type="OrthoDB" id="44867at2759"/>
<dbReference type="InterPro" id="IPR035441">
    <property type="entry name" value="TFIIS/LEDGF_dom_sf"/>
</dbReference>
<evidence type="ECO:0000256" key="6">
    <source>
        <dbReference type="PROSITE-ProRule" id="PRU00472"/>
    </source>
</evidence>
<dbReference type="AlphaFoldDB" id="A0A1E5R397"/>
<dbReference type="PANTHER" id="PTHR11477:SF0">
    <property type="entry name" value="IP08861P-RELATED"/>
    <property type="match status" value="1"/>
</dbReference>
<dbReference type="GO" id="GO:0003746">
    <property type="term" value="F:translation elongation factor activity"/>
    <property type="evidence" value="ECO:0007669"/>
    <property type="project" value="UniProtKB-KW"/>
</dbReference>
<comment type="similarity">
    <text evidence="8">Belongs to the TFS-II family.</text>
</comment>
<dbReference type="GO" id="GO:0008270">
    <property type="term" value="F:zinc ion binding"/>
    <property type="evidence" value="ECO:0007669"/>
    <property type="project" value="UniProtKB-UniRule"/>
</dbReference>
<evidence type="ECO:0000256" key="8">
    <source>
        <dbReference type="RuleBase" id="RU368078"/>
    </source>
</evidence>
<dbReference type="SUPFAM" id="SSF47676">
    <property type="entry name" value="Conserved domain common to transcription factors TFIIS, elongin A, CRSP70"/>
    <property type="match status" value="1"/>
</dbReference>
<comment type="subcellular location">
    <subcellularLocation>
        <location evidence="1 7 8">Nucleus</location>
    </subcellularLocation>
</comment>
<name>A0A1E5R397_9ASCO</name>
<dbReference type="NCBIfam" id="TIGR01385">
    <property type="entry name" value="TFSII"/>
    <property type="match status" value="1"/>
</dbReference>
<evidence type="ECO:0000256" key="3">
    <source>
        <dbReference type="ARBA" id="ARBA00022771"/>
    </source>
</evidence>
<dbReference type="InterPro" id="IPR006289">
    <property type="entry name" value="TFSII"/>
</dbReference>
<feature type="domain" description="TFIIS N-terminal" evidence="11">
    <location>
        <begin position="6"/>
        <end position="85"/>
    </location>
</feature>
<evidence type="ECO:0000256" key="4">
    <source>
        <dbReference type="ARBA" id="ARBA00022833"/>
    </source>
</evidence>
<feature type="compositionally biased region" description="Polar residues" evidence="9">
    <location>
        <begin position="92"/>
        <end position="112"/>
    </location>
</feature>
<evidence type="ECO:0000256" key="5">
    <source>
        <dbReference type="ARBA" id="ARBA00023242"/>
    </source>
</evidence>
<comment type="caution">
    <text evidence="13">The sequence shown here is derived from an EMBL/GenBank/DDBJ whole genome shotgun (WGS) entry which is preliminary data.</text>
</comment>
<dbReference type="Pfam" id="PF07500">
    <property type="entry name" value="TFIIS_M"/>
    <property type="match status" value="1"/>
</dbReference>
<dbReference type="GO" id="GO:0006362">
    <property type="term" value="P:transcription elongation by RNA polymerase I"/>
    <property type="evidence" value="ECO:0007669"/>
    <property type="project" value="TreeGrafter"/>
</dbReference>
<dbReference type="SUPFAM" id="SSF57783">
    <property type="entry name" value="Zinc beta-ribbon"/>
    <property type="match status" value="1"/>
</dbReference>
<dbReference type="InterPro" id="IPR003617">
    <property type="entry name" value="TFIIS/CRSP70_N_sub"/>
</dbReference>
<dbReference type="Proteomes" id="UP000095605">
    <property type="component" value="Unassembled WGS sequence"/>
</dbReference>
<evidence type="ECO:0000256" key="9">
    <source>
        <dbReference type="SAM" id="MobiDB-lite"/>
    </source>
</evidence>
<dbReference type="SMART" id="SM00510">
    <property type="entry name" value="TFS2M"/>
    <property type="match status" value="1"/>
</dbReference>
<keyword evidence="3 6" id="KW-0863">Zinc-finger</keyword>
<comment type="function">
    <text evidence="8">Necessary for efficient RNA polymerase II transcription elongation past template-encoded arresting sites.</text>
</comment>
<protein>
    <recommendedName>
        <fullName evidence="8">Transcription elongation factor</fullName>
    </recommendedName>
</protein>
<feature type="domain" description="TFIIS central" evidence="12">
    <location>
        <begin position="138"/>
        <end position="257"/>
    </location>
</feature>
<gene>
    <name evidence="13" type="ORF">AWRI3578_g3987</name>
</gene>
<accession>A0A1E5R397</accession>
<evidence type="ECO:0000313" key="14">
    <source>
        <dbReference type="Proteomes" id="UP000095605"/>
    </source>
</evidence>
<dbReference type="InterPro" id="IPR017923">
    <property type="entry name" value="TFIIS_N"/>
</dbReference>
<dbReference type="Gene3D" id="2.20.25.10">
    <property type="match status" value="1"/>
</dbReference>
<dbReference type="Pfam" id="PF01096">
    <property type="entry name" value="Zn_ribbon_TFIIS"/>
    <property type="match status" value="1"/>
</dbReference>
<dbReference type="PROSITE" id="PS51319">
    <property type="entry name" value="TFIIS_N"/>
    <property type="match status" value="1"/>
</dbReference>
<keyword evidence="5 7" id="KW-0539">Nucleus</keyword>
<keyword evidence="8" id="KW-0805">Transcription regulation</keyword>
<evidence type="ECO:0000313" key="13">
    <source>
        <dbReference type="EMBL" id="OEJ81372.1"/>
    </source>
</evidence>
<dbReference type="InterPro" id="IPR036575">
    <property type="entry name" value="TFIIS_cen_dom_sf"/>
</dbReference>
<organism evidence="13 14">
    <name type="scientific">Hanseniaspora opuntiae</name>
    <dbReference type="NCBI Taxonomy" id="211096"/>
    <lineage>
        <taxon>Eukaryota</taxon>
        <taxon>Fungi</taxon>
        <taxon>Dikarya</taxon>
        <taxon>Ascomycota</taxon>
        <taxon>Saccharomycotina</taxon>
        <taxon>Saccharomycetes</taxon>
        <taxon>Saccharomycodales</taxon>
        <taxon>Saccharomycodaceae</taxon>
        <taxon>Hanseniaspora</taxon>
    </lineage>
</organism>
<dbReference type="Pfam" id="PF08711">
    <property type="entry name" value="Med26"/>
    <property type="match status" value="1"/>
</dbReference>
<keyword evidence="8" id="KW-0804">Transcription</keyword>
<dbReference type="InterPro" id="IPR035100">
    <property type="entry name" value="TF_IIS-typ"/>
</dbReference>
<keyword evidence="13" id="KW-0251">Elongation factor</keyword>
<dbReference type="GO" id="GO:0000977">
    <property type="term" value="F:RNA polymerase II transcription regulatory region sequence-specific DNA binding"/>
    <property type="evidence" value="ECO:0007669"/>
    <property type="project" value="TreeGrafter"/>
</dbReference>
<dbReference type="InterPro" id="IPR003618">
    <property type="entry name" value="TFIIS_cen_dom"/>
</dbReference>
<dbReference type="PIRSF" id="PIRSF006704">
    <property type="entry name" value="TF_IIS"/>
    <property type="match status" value="1"/>
</dbReference>
<dbReference type="GO" id="GO:0001139">
    <property type="term" value="F:RNA polymerase II complex recruiting activity"/>
    <property type="evidence" value="ECO:0007669"/>
    <property type="project" value="TreeGrafter"/>
</dbReference>
<dbReference type="GO" id="GO:0031440">
    <property type="term" value="P:regulation of mRNA 3'-end processing"/>
    <property type="evidence" value="ECO:0007669"/>
    <property type="project" value="TreeGrafter"/>
</dbReference>
<dbReference type="SUPFAM" id="SSF46942">
    <property type="entry name" value="Elongation factor TFIIS domain 2"/>
    <property type="match status" value="1"/>
</dbReference>
<keyword evidence="2 8" id="KW-0479">Metal-binding</keyword>
<dbReference type="PROSITE" id="PS00466">
    <property type="entry name" value="ZF_TFIIS_1"/>
    <property type="match status" value="1"/>
</dbReference>
<dbReference type="PROSITE" id="PS51133">
    <property type="entry name" value="ZF_TFIIS_2"/>
    <property type="match status" value="1"/>
</dbReference>
<evidence type="ECO:0000256" key="7">
    <source>
        <dbReference type="PROSITE-ProRule" id="PRU00649"/>
    </source>
</evidence>
<feature type="domain" description="TFIIS-type" evidence="10">
    <location>
        <begin position="260"/>
        <end position="300"/>
    </location>
</feature>
<dbReference type="GO" id="GO:0031564">
    <property type="term" value="P:transcription antitermination"/>
    <property type="evidence" value="ECO:0007669"/>
    <property type="project" value="TreeGrafter"/>
</dbReference>